<accession>A0ABU2JE02</accession>
<keyword evidence="5" id="KW-0238">DNA-binding</keyword>
<keyword evidence="2" id="KW-0678">Repressor</keyword>
<evidence type="ECO:0000256" key="5">
    <source>
        <dbReference type="ARBA" id="ARBA00023125"/>
    </source>
</evidence>
<sequence length="150" mass="16214">MSSSESGPPGRPHQPDLLAARLRERGMRMTPQRQRVMDAVTQLVHATPDQVAEATPDVDLTTVYRTLEVLEQIGMLAHTHLGHGAPSYRLADDDHIHVVCHHCSAVVDAPAGLADDLAARLLDERGFHLDRSHFTVFGTCADCAAGGLHG</sequence>
<dbReference type="Gene3D" id="3.30.1490.190">
    <property type="match status" value="1"/>
</dbReference>
<protein>
    <submittedName>
        <fullName evidence="7">Fur family transcriptional regulator</fullName>
    </submittedName>
</protein>
<comment type="similarity">
    <text evidence="1">Belongs to the Fur family.</text>
</comment>
<dbReference type="SUPFAM" id="SSF46785">
    <property type="entry name" value="Winged helix' DNA-binding domain"/>
    <property type="match status" value="1"/>
</dbReference>
<evidence type="ECO:0000256" key="2">
    <source>
        <dbReference type="ARBA" id="ARBA00022491"/>
    </source>
</evidence>
<gene>
    <name evidence="7" type="ORF">RM423_17405</name>
</gene>
<evidence type="ECO:0000256" key="3">
    <source>
        <dbReference type="ARBA" id="ARBA00022833"/>
    </source>
</evidence>
<reference evidence="8" key="1">
    <citation type="submission" date="2023-07" db="EMBL/GenBank/DDBJ databases">
        <title>30 novel species of actinomycetes from the DSMZ collection.</title>
        <authorList>
            <person name="Nouioui I."/>
        </authorList>
    </citation>
    <scope>NUCLEOTIDE SEQUENCE [LARGE SCALE GENOMIC DNA]</scope>
    <source>
        <strain evidence="8">DSM 44399</strain>
    </source>
</reference>
<dbReference type="Pfam" id="PF01475">
    <property type="entry name" value="FUR"/>
    <property type="match status" value="1"/>
</dbReference>
<comment type="caution">
    <text evidence="7">The sequence shown here is derived from an EMBL/GenBank/DDBJ whole genome shotgun (WGS) entry which is preliminary data.</text>
</comment>
<evidence type="ECO:0000256" key="4">
    <source>
        <dbReference type="ARBA" id="ARBA00023015"/>
    </source>
</evidence>
<dbReference type="InterPro" id="IPR002481">
    <property type="entry name" value="FUR"/>
</dbReference>
<keyword evidence="6" id="KW-0804">Transcription</keyword>
<dbReference type="CDD" id="cd07153">
    <property type="entry name" value="Fur_like"/>
    <property type="match status" value="1"/>
</dbReference>
<dbReference type="InterPro" id="IPR036390">
    <property type="entry name" value="WH_DNA-bd_sf"/>
</dbReference>
<dbReference type="PANTHER" id="PTHR33202">
    <property type="entry name" value="ZINC UPTAKE REGULATION PROTEIN"/>
    <property type="match status" value="1"/>
</dbReference>
<dbReference type="PANTHER" id="PTHR33202:SF7">
    <property type="entry name" value="FERRIC UPTAKE REGULATION PROTEIN"/>
    <property type="match status" value="1"/>
</dbReference>
<evidence type="ECO:0000256" key="6">
    <source>
        <dbReference type="ARBA" id="ARBA00023163"/>
    </source>
</evidence>
<keyword evidence="4" id="KW-0805">Transcription regulation</keyword>
<keyword evidence="3" id="KW-0862">Zinc</keyword>
<proteinExistence type="inferred from homology"/>
<evidence type="ECO:0000256" key="1">
    <source>
        <dbReference type="ARBA" id="ARBA00007957"/>
    </source>
</evidence>
<evidence type="ECO:0000313" key="7">
    <source>
        <dbReference type="EMBL" id="MDT0263167.1"/>
    </source>
</evidence>
<dbReference type="InterPro" id="IPR036388">
    <property type="entry name" value="WH-like_DNA-bd_sf"/>
</dbReference>
<organism evidence="7 8">
    <name type="scientific">Jatrophihabitans lederbergiae</name>
    <dbReference type="NCBI Taxonomy" id="3075547"/>
    <lineage>
        <taxon>Bacteria</taxon>
        <taxon>Bacillati</taxon>
        <taxon>Actinomycetota</taxon>
        <taxon>Actinomycetes</taxon>
        <taxon>Jatrophihabitantales</taxon>
        <taxon>Jatrophihabitantaceae</taxon>
        <taxon>Jatrophihabitans</taxon>
    </lineage>
</organism>
<dbReference type="EMBL" id="JAVREH010000030">
    <property type="protein sequence ID" value="MDT0263167.1"/>
    <property type="molecule type" value="Genomic_DNA"/>
</dbReference>
<dbReference type="Proteomes" id="UP001183176">
    <property type="component" value="Unassembled WGS sequence"/>
</dbReference>
<keyword evidence="8" id="KW-1185">Reference proteome</keyword>
<dbReference type="InterPro" id="IPR043135">
    <property type="entry name" value="Fur_C"/>
</dbReference>
<dbReference type="Gene3D" id="1.10.10.10">
    <property type="entry name" value="Winged helix-like DNA-binding domain superfamily/Winged helix DNA-binding domain"/>
    <property type="match status" value="1"/>
</dbReference>
<name>A0ABU2JE02_9ACTN</name>
<evidence type="ECO:0000313" key="8">
    <source>
        <dbReference type="Proteomes" id="UP001183176"/>
    </source>
</evidence>